<feature type="region of interest" description="Disordered" evidence="2">
    <location>
        <begin position="544"/>
        <end position="599"/>
    </location>
</feature>
<evidence type="ECO:0000313" key="5">
    <source>
        <dbReference type="Proteomes" id="UP000075901"/>
    </source>
</evidence>
<keyword evidence="5" id="KW-1185">Reference proteome</keyword>
<dbReference type="VEuPathDB" id="VectorBase:AMAM005011"/>
<keyword evidence="1" id="KW-0479">Metal-binding</keyword>
<feature type="compositionally biased region" description="Low complexity" evidence="2">
    <location>
        <begin position="370"/>
        <end position="379"/>
    </location>
</feature>
<proteinExistence type="predicted"/>
<dbReference type="Proteomes" id="UP000075901">
    <property type="component" value="Unassembled WGS sequence"/>
</dbReference>
<dbReference type="GO" id="GO:0008270">
    <property type="term" value="F:zinc ion binding"/>
    <property type="evidence" value="ECO:0007669"/>
    <property type="project" value="UniProtKB-KW"/>
</dbReference>
<feature type="region of interest" description="Disordered" evidence="2">
    <location>
        <begin position="55"/>
        <end position="119"/>
    </location>
</feature>
<feature type="domain" description="C2H2-type" evidence="3">
    <location>
        <begin position="213"/>
        <end position="241"/>
    </location>
</feature>
<feature type="region of interest" description="Disordered" evidence="2">
    <location>
        <begin position="1"/>
        <end position="39"/>
    </location>
</feature>
<reference evidence="5" key="1">
    <citation type="submission" date="2013-09" db="EMBL/GenBank/DDBJ databases">
        <title>The Genome Sequence of Anopheles maculatus species B.</title>
        <authorList>
            <consortium name="The Broad Institute Genomics Platform"/>
            <person name="Neafsey D.E."/>
            <person name="Besansky N."/>
            <person name="Howell P."/>
            <person name="Walton C."/>
            <person name="Young S.K."/>
            <person name="Zeng Q."/>
            <person name="Gargeya S."/>
            <person name="Fitzgerald M."/>
            <person name="Haas B."/>
            <person name="Abouelleil A."/>
            <person name="Allen A.W."/>
            <person name="Alvarado L."/>
            <person name="Arachchi H.M."/>
            <person name="Berlin A.M."/>
            <person name="Chapman S.B."/>
            <person name="Gainer-Dewar J."/>
            <person name="Goldberg J."/>
            <person name="Griggs A."/>
            <person name="Gujja S."/>
            <person name="Hansen M."/>
            <person name="Howarth C."/>
            <person name="Imamovic A."/>
            <person name="Ireland A."/>
            <person name="Larimer J."/>
            <person name="McCowan C."/>
            <person name="Murphy C."/>
            <person name="Pearson M."/>
            <person name="Poon T.W."/>
            <person name="Priest M."/>
            <person name="Roberts A."/>
            <person name="Saif S."/>
            <person name="Shea T."/>
            <person name="Sisk P."/>
            <person name="Sykes S."/>
            <person name="Wortman J."/>
            <person name="Nusbaum C."/>
            <person name="Birren B."/>
        </authorList>
    </citation>
    <scope>NUCLEOTIDE SEQUENCE [LARGE SCALE GENOMIC DNA]</scope>
    <source>
        <strain evidence="5">maculatus3</strain>
    </source>
</reference>
<feature type="region of interest" description="Disordered" evidence="2">
    <location>
        <begin position="484"/>
        <end position="505"/>
    </location>
</feature>
<dbReference type="AlphaFoldDB" id="A0A182SE85"/>
<keyword evidence="1" id="KW-0862">Zinc</keyword>
<feature type="compositionally biased region" description="Basic and acidic residues" evidence="2">
    <location>
        <begin position="72"/>
        <end position="82"/>
    </location>
</feature>
<evidence type="ECO:0000313" key="4">
    <source>
        <dbReference type="EnsemblMetazoa" id="AMAM005011-PA"/>
    </source>
</evidence>
<accession>A0A182SE85</accession>
<feature type="compositionally biased region" description="Polar residues" evidence="2">
    <location>
        <begin position="574"/>
        <end position="585"/>
    </location>
</feature>
<name>A0A182SE85_9DIPT</name>
<feature type="compositionally biased region" description="Low complexity" evidence="2">
    <location>
        <begin position="562"/>
        <end position="573"/>
    </location>
</feature>
<protein>
    <recommendedName>
        <fullName evidence="3">C2H2-type domain-containing protein</fullName>
    </recommendedName>
</protein>
<keyword evidence="1" id="KW-0863">Zinc-finger</keyword>
<feature type="compositionally biased region" description="Low complexity" evidence="2">
    <location>
        <begin position="101"/>
        <end position="111"/>
    </location>
</feature>
<dbReference type="PROSITE" id="PS00028">
    <property type="entry name" value="ZINC_FINGER_C2H2_1"/>
    <property type="match status" value="3"/>
</dbReference>
<dbReference type="SMART" id="SM00355">
    <property type="entry name" value="ZnF_C2H2"/>
    <property type="match status" value="4"/>
</dbReference>
<feature type="compositionally biased region" description="Low complexity" evidence="2">
    <location>
        <begin position="1"/>
        <end position="13"/>
    </location>
</feature>
<dbReference type="InterPro" id="IPR013087">
    <property type="entry name" value="Znf_C2H2_type"/>
</dbReference>
<evidence type="ECO:0000256" key="1">
    <source>
        <dbReference type="PROSITE-ProRule" id="PRU00042"/>
    </source>
</evidence>
<reference evidence="4" key="2">
    <citation type="submission" date="2020-05" db="UniProtKB">
        <authorList>
            <consortium name="EnsemblMetazoa"/>
        </authorList>
    </citation>
    <scope>IDENTIFICATION</scope>
    <source>
        <strain evidence="4">maculatus3</strain>
    </source>
</reference>
<sequence length="1018" mass="111429">MFAPEQQQQQQQQHTKMIRLHQVGGDQEQQPPDLTTENGIQGENICTEIPNLRESAAKPTIKLPESSTKTSPVKDAEQDSLNHRRTSHRLLTVNRNDCDGSTSSTLSSSRSINGQSTGNLVSSEQRVSANVHASGTSIICSLPLNRLESILGMLNIMQKSPTRTLDLVPTDGALKREQDRSSSSSSSSMVVSAGSDDHAHEGAHDSSSLAYKVLCLYCDRSFSSQKLMIKHTDRIHRIAKERRSSARVLSTALNGTDVSACCHFCHKSKTLNLMSENLPELFKHLISVHSDRYYACEHCTLRFPNDEAREAHMEALHPSTNNGRPKSKAALKAFSHSQNNCTLHHHQQPIVSIVNCKTLKTGIAIEAEESSPPAQEPSSRSMDRLGQSNRMHSNSSSSSSNAKGESAAQNICLRSSLRNANALVADKDADGGKSNTKAFKKSERLLRRNSEPMLLSRLGITQHRLPRQSRRLMAAASSNASASLLSSDTSSSASSTSSTSSVTGPCLGKFGAKKKGLVLANDEGHAVQNCYNKITKLKTIRSTLGNNAMPSADGTGLETMDSNKSSGKGSDGSTANGNPLATSTGPIGDSASGLNNRGTMGTSSLAGNSIWGNNSTVSSVSGNASSNNTAVLVAVSNGVFDEDFYETVTQNVKNNLSCHLDGKLEAPAPGAPSPMSPVAVVPAVRSTVVKSPVLTESKIHEATNLPAVSVMFPTLLTVEQYGTDPKPTTSSAALSSVSSTSSVKTKKPVTKNSWKWKWDFVKKYKYVNENGRIVKKIKQPTIGLRDLSKLDMWTQLTMRTKHELFQHRRSTGSDQLRIPVTDRSCADPSTKSEPILIPEVGANLRNEKRAMVEQLDHILDARLLPHIDLEQNDQRIVKMEPADEEATKEEEPTDLVAEPLDDKEMITTIPPQVQSSSLVPWSNHQPTQPRIRNLEFLQSLQLIQLNQHYQKTPVVLSGEWARPRCYICYGCGAKFNSLKQVEEHRIFRHPHVHSTFYEIVGRELIEKRLYKHFFIPVH</sequence>
<feature type="region of interest" description="Disordered" evidence="2">
    <location>
        <begin position="366"/>
        <end position="407"/>
    </location>
</feature>
<feature type="compositionally biased region" description="Polar residues" evidence="2">
    <location>
        <begin position="27"/>
        <end position="39"/>
    </location>
</feature>
<dbReference type="EnsemblMetazoa" id="AMAM005011-RA">
    <property type="protein sequence ID" value="AMAM005011-PA"/>
    <property type="gene ID" value="AMAM005011"/>
</dbReference>
<feature type="compositionally biased region" description="Low complexity" evidence="2">
    <location>
        <begin position="484"/>
        <end position="501"/>
    </location>
</feature>
<evidence type="ECO:0000259" key="3">
    <source>
        <dbReference type="PROSITE" id="PS50157"/>
    </source>
</evidence>
<evidence type="ECO:0000256" key="2">
    <source>
        <dbReference type="SAM" id="MobiDB-lite"/>
    </source>
</evidence>
<dbReference type="PROSITE" id="PS50157">
    <property type="entry name" value="ZINC_FINGER_C2H2_2"/>
    <property type="match status" value="1"/>
</dbReference>
<organism evidence="4 5">
    <name type="scientific">Anopheles maculatus</name>
    <dbReference type="NCBI Taxonomy" id="74869"/>
    <lineage>
        <taxon>Eukaryota</taxon>
        <taxon>Metazoa</taxon>
        <taxon>Ecdysozoa</taxon>
        <taxon>Arthropoda</taxon>
        <taxon>Hexapoda</taxon>
        <taxon>Insecta</taxon>
        <taxon>Pterygota</taxon>
        <taxon>Neoptera</taxon>
        <taxon>Endopterygota</taxon>
        <taxon>Diptera</taxon>
        <taxon>Nematocera</taxon>
        <taxon>Culicoidea</taxon>
        <taxon>Culicidae</taxon>
        <taxon>Anophelinae</taxon>
        <taxon>Anopheles</taxon>
        <taxon>Anopheles maculatus group</taxon>
    </lineage>
</organism>
<feature type="region of interest" description="Disordered" evidence="2">
    <location>
        <begin position="174"/>
        <end position="203"/>
    </location>
</feature>